<dbReference type="InterPro" id="IPR009920">
    <property type="entry name" value="HEPPP_synth_su1"/>
</dbReference>
<dbReference type="PATRIC" id="fig|889306.3.peg.3183"/>
<dbReference type="AlphaFoldDB" id="A0A0C2R1M1"/>
<evidence type="ECO:0000313" key="1">
    <source>
        <dbReference type="EMBL" id="KIL44205.1"/>
    </source>
</evidence>
<protein>
    <recommendedName>
        <fullName evidence="3">Heptaprenyl diphosphate synthase</fullName>
    </recommendedName>
</protein>
<name>A0A0C2R1M1_9BACL</name>
<dbReference type="OrthoDB" id="2417886at2"/>
<comment type="caution">
    <text evidence="1">The sequence shown here is derived from an EMBL/GenBank/DDBJ whole genome shotgun (WGS) entry which is preliminary data.</text>
</comment>
<dbReference type="Pfam" id="PF07307">
    <property type="entry name" value="HEPPP_synt_1"/>
    <property type="match status" value="1"/>
</dbReference>
<dbReference type="EMBL" id="JXRP01000019">
    <property type="protein sequence ID" value="KIL44205.1"/>
    <property type="molecule type" value="Genomic_DNA"/>
</dbReference>
<evidence type="ECO:0000313" key="2">
    <source>
        <dbReference type="Proteomes" id="UP000031938"/>
    </source>
</evidence>
<sequence>MKTNEINHWMEETLQYIEDQIRHGYLQQSIGAPLIDKDRLFLLIFPYQMIGSFTDLDRSYVSTAMLIQTALDTHEKVSKEQQDLLRVRQLTVLAGDYYSGLYYQILAKIPDIKLIRSIAHAIQEINEQKIELASLNMTSLEEFITSLKKIESAIITKFYKHRGLEQFSHIAEDLLVLKRLIGEQRLYEHGEYSILFSFLRNYLAQQGDRTTSVEGKVWDYYAKAVDELKESLEQKLRLLPDHIQSAIPSLFTLLHSSPERPKIYAEEG</sequence>
<dbReference type="GO" id="GO:0009234">
    <property type="term" value="P:menaquinone biosynthetic process"/>
    <property type="evidence" value="ECO:0007669"/>
    <property type="project" value="InterPro"/>
</dbReference>
<proteinExistence type="predicted"/>
<dbReference type="Proteomes" id="UP000031938">
    <property type="component" value="Unassembled WGS sequence"/>
</dbReference>
<reference evidence="1 2" key="1">
    <citation type="submission" date="2015-01" db="EMBL/GenBank/DDBJ databases">
        <title>Genome sequencing of Jeotgalibacillus soli.</title>
        <authorList>
            <person name="Goh K.M."/>
            <person name="Chan K.-G."/>
            <person name="Yaakop A.S."/>
            <person name="Ee R."/>
            <person name="Gan H.M."/>
            <person name="Chan C.S."/>
        </authorList>
    </citation>
    <scope>NUCLEOTIDE SEQUENCE [LARGE SCALE GENOMIC DNA]</scope>
    <source>
        <strain evidence="1 2">P9</strain>
    </source>
</reference>
<gene>
    <name evidence="1" type="ORF">KP78_31690</name>
</gene>
<dbReference type="RefSeq" id="WP_052474854.1">
    <property type="nucleotide sequence ID" value="NZ_JXRP01000019.1"/>
</dbReference>
<keyword evidence="2" id="KW-1185">Reference proteome</keyword>
<evidence type="ECO:0008006" key="3">
    <source>
        <dbReference type="Google" id="ProtNLM"/>
    </source>
</evidence>
<dbReference type="Gene3D" id="1.20.120.1450">
    <property type="match status" value="1"/>
</dbReference>
<dbReference type="STRING" id="889306.KP78_31690"/>
<accession>A0A0C2R1M1</accession>
<organism evidence="1 2">
    <name type="scientific">Jeotgalibacillus soli</name>
    <dbReference type="NCBI Taxonomy" id="889306"/>
    <lineage>
        <taxon>Bacteria</taxon>
        <taxon>Bacillati</taxon>
        <taxon>Bacillota</taxon>
        <taxon>Bacilli</taxon>
        <taxon>Bacillales</taxon>
        <taxon>Caryophanaceae</taxon>
        <taxon>Jeotgalibacillus</taxon>
    </lineage>
</organism>